<evidence type="ECO:0000259" key="7">
    <source>
        <dbReference type="Pfam" id="PF06271"/>
    </source>
</evidence>
<protein>
    <recommendedName>
        <fullName evidence="7">RDD domain-containing protein</fullName>
    </recommendedName>
</protein>
<evidence type="ECO:0000313" key="8">
    <source>
        <dbReference type="EMBL" id="CAC5383437.1"/>
    </source>
</evidence>
<keyword evidence="4 6" id="KW-0472">Membrane</keyword>
<dbReference type="GO" id="GO:0016020">
    <property type="term" value="C:membrane"/>
    <property type="evidence" value="ECO:0007669"/>
    <property type="project" value="UniProtKB-SubCell"/>
</dbReference>
<comment type="subcellular location">
    <subcellularLocation>
        <location evidence="1">Membrane</location>
        <topology evidence="1">Multi-pass membrane protein</topology>
    </subcellularLocation>
</comment>
<name>A0A6J8BMK6_MYTCO</name>
<evidence type="ECO:0000256" key="1">
    <source>
        <dbReference type="ARBA" id="ARBA00004141"/>
    </source>
</evidence>
<dbReference type="PANTHER" id="PTHR13659:SF5">
    <property type="entry name" value="PROTEIN FAM8A1"/>
    <property type="match status" value="1"/>
</dbReference>
<evidence type="ECO:0000256" key="6">
    <source>
        <dbReference type="SAM" id="Phobius"/>
    </source>
</evidence>
<feature type="transmembrane region" description="Helical" evidence="6">
    <location>
        <begin position="148"/>
        <end position="170"/>
    </location>
</feature>
<dbReference type="InterPro" id="IPR010432">
    <property type="entry name" value="RDD"/>
</dbReference>
<keyword evidence="2 6" id="KW-0812">Transmembrane</keyword>
<dbReference type="OrthoDB" id="10061042at2759"/>
<evidence type="ECO:0000256" key="3">
    <source>
        <dbReference type="ARBA" id="ARBA00022989"/>
    </source>
</evidence>
<keyword evidence="3 6" id="KW-1133">Transmembrane helix</keyword>
<gene>
    <name evidence="8" type="ORF">MCOR_19182</name>
</gene>
<accession>A0A6J8BMK6</accession>
<dbReference type="AlphaFoldDB" id="A0A6J8BMK6"/>
<feature type="domain" description="RDD" evidence="7">
    <location>
        <begin position="142"/>
        <end position="314"/>
    </location>
</feature>
<feature type="compositionally biased region" description="Polar residues" evidence="5">
    <location>
        <begin position="22"/>
        <end position="34"/>
    </location>
</feature>
<keyword evidence="9" id="KW-1185">Reference proteome</keyword>
<evidence type="ECO:0000256" key="5">
    <source>
        <dbReference type="SAM" id="MobiDB-lite"/>
    </source>
</evidence>
<feature type="region of interest" description="Disordered" evidence="5">
    <location>
        <begin position="1"/>
        <end position="36"/>
    </location>
</feature>
<evidence type="ECO:0000313" key="9">
    <source>
        <dbReference type="Proteomes" id="UP000507470"/>
    </source>
</evidence>
<proteinExistence type="predicted"/>
<sequence length="329" mass="37581">MDKKTMKNSDFSPKIFTKTPENEQYNLKQRSNKQSIREENKNTMNMREYAQQLAPWIHQYRLWTAISTLPPTFPHQAMSCLQFGGQQTFQSFGSAPVYPTASPIIHNQIGATPQNRNQRNYSNGQGTHGTTINRLGTEYMLPPLWKRVLAEVIDFVVLFYLKIIIMIMVMRQMGILKTENVLNVRIDVVPYFDLKNMEMDIDKAFTMTSEIIALEIVNRIMITLFETFCLRKGMGSPGGATPGKRLLGMVVVSCENIMDLGNGKVLVIPAEDIGFINALVRSVIKNFTLAFFFPACLTVFFFQHNRAAYDILAKTIVVEHIRPVQRNVR</sequence>
<dbReference type="EMBL" id="CACVKT020003364">
    <property type="protein sequence ID" value="CAC5383437.1"/>
    <property type="molecule type" value="Genomic_DNA"/>
</dbReference>
<organism evidence="8 9">
    <name type="scientific">Mytilus coruscus</name>
    <name type="common">Sea mussel</name>
    <dbReference type="NCBI Taxonomy" id="42192"/>
    <lineage>
        <taxon>Eukaryota</taxon>
        <taxon>Metazoa</taxon>
        <taxon>Spiralia</taxon>
        <taxon>Lophotrochozoa</taxon>
        <taxon>Mollusca</taxon>
        <taxon>Bivalvia</taxon>
        <taxon>Autobranchia</taxon>
        <taxon>Pteriomorphia</taxon>
        <taxon>Mytilida</taxon>
        <taxon>Mytiloidea</taxon>
        <taxon>Mytilidae</taxon>
        <taxon>Mytilinae</taxon>
        <taxon>Mytilus</taxon>
    </lineage>
</organism>
<dbReference type="Pfam" id="PF06271">
    <property type="entry name" value="RDD"/>
    <property type="match status" value="1"/>
</dbReference>
<evidence type="ECO:0000256" key="4">
    <source>
        <dbReference type="ARBA" id="ARBA00023136"/>
    </source>
</evidence>
<evidence type="ECO:0000256" key="2">
    <source>
        <dbReference type="ARBA" id="ARBA00022692"/>
    </source>
</evidence>
<dbReference type="Proteomes" id="UP000507470">
    <property type="component" value="Unassembled WGS sequence"/>
</dbReference>
<dbReference type="InterPro" id="IPR039871">
    <property type="entry name" value="FAM8A1"/>
</dbReference>
<dbReference type="PANTHER" id="PTHR13659">
    <property type="entry name" value="AUTOSOMAL HIGHLY CONSERVED PROTEIN"/>
    <property type="match status" value="1"/>
</dbReference>
<reference evidence="8 9" key="1">
    <citation type="submission" date="2020-06" db="EMBL/GenBank/DDBJ databases">
        <authorList>
            <person name="Li R."/>
            <person name="Bekaert M."/>
        </authorList>
    </citation>
    <scope>NUCLEOTIDE SEQUENCE [LARGE SCALE GENOMIC DNA]</scope>
    <source>
        <strain evidence="9">wild</strain>
    </source>
</reference>